<comment type="subunit">
    <text evidence="1">Homodimer.</text>
</comment>
<name>A0ABR4DP63_9PEZI</name>
<keyword evidence="4" id="KW-1185">Reference proteome</keyword>
<dbReference type="InterPro" id="IPR011008">
    <property type="entry name" value="Dimeric_a/b-barrel"/>
</dbReference>
<dbReference type="InterPro" id="IPR013097">
    <property type="entry name" value="Dabb"/>
</dbReference>
<dbReference type="PANTHER" id="PTHR33178">
    <property type="match status" value="1"/>
</dbReference>
<evidence type="ECO:0000313" key="4">
    <source>
        <dbReference type="Proteomes" id="UP001600064"/>
    </source>
</evidence>
<proteinExistence type="predicted"/>
<evidence type="ECO:0000313" key="3">
    <source>
        <dbReference type="EMBL" id="KAL2271991.1"/>
    </source>
</evidence>
<feature type="domain" description="Stress-response A/B barrel" evidence="2">
    <location>
        <begin position="54"/>
        <end position="156"/>
    </location>
</feature>
<dbReference type="InterPro" id="IPR044662">
    <property type="entry name" value="HS1/DABB1-like"/>
</dbReference>
<sequence length="161" mass="17307">MVNVSGARPHVLRVAAVVALVLTVFLFFDPVGFAPSSAVGAVKKLATPSTTHAVTHLVLFEFKKDVDAAKVSEMCAKMVALKEACVSPNSNHPYIQSIAGGRDISIEALQHGATHAFVVQFSNTDDRNYYVDHDPAHQAFKKEVGPLVEKVTVLDFANGSF</sequence>
<evidence type="ECO:0000256" key="1">
    <source>
        <dbReference type="ARBA" id="ARBA00011738"/>
    </source>
</evidence>
<dbReference type="RefSeq" id="XP_070870715.1">
    <property type="nucleotide sequence ID" value="XM_071007513.1"/>
</dbReference>
<dbReference type="Pfam" id="PF07876">
    <property type="entry name" value="Dabb"/>
    <property type="match status" value="1"/>
</dbReference>
<organism evidence="3 4">
    <name type="scientific">Remersonia thermophila</name>
    <dbReference type="NCBI Taxonomy" id="72144"/>
    <lineage>
        <taxon>Eukaryota</taxon>
        <taxon>Fungi</taxon>
        <taxon>Dikarya</taxon>
        <taxon>Ascomycota</taxon>
        <taxon>Pezizomycotina</taxon>
        <taxon>Sordariomycetes</taxon>
        <taxon>Sordariomycetidae</taxon>
        <taxon>Sordariales</taxon>
        <taxon>Sordariales incertae sedis</taxon>
        <taxon>Remersonia</taxon>
    </lineage>
</organism>
<accession>A0ABR4DP63</accession>
<dbReference type="SMART" id="SM00886">
    <property type="entry name" value="Dabb"/>
    <property type="match status" value="1"/>
</dbReference>
<dbReference type="PROSITE" id="PS51502">
    <property type="entry name" value="S_R_A_B_BARREL"/>
    <property type="match status" value="1"/>
</dbReference>
<dbReference type="SUPFAM" id="SSF54909">
    <property type="entry name" value="Dimeric alpha+beta barrel"/>
    <property type="match status" value="1"/>
</dbReference>
<gene>
    <name evidence="3" type="ORF">VTJ83DRAFT_1362</name>
</gene>
<dbReference type="EMBL" id="JAZGUE010000001">
    <property type="protein sequence ID" value="KAL2271991.1"/>
    <property type="molecule type" value="Genomic_DNA"/>
</dbReference>
<evidence type="ECO:0000259" key="2">
    <source>
        <dbReference type="PROSITE" id="PS51502"/>
    </source>
</evidence>
<comment type="caution">
    <text evidence="3">The sequence shown here is derived from an EMBL/GenBank/DDBJ whole genome shotgun (WGS) entry which is preliminary data.</text>
</comment>
<dbReference type="Proteomes" id="UP001600064">
    <property type="component" value="Unassembled WGS sequence"/>
</dbReference>
<dbReference type="Gene3D" id="3.30.70.100">
    <property type="match status" value="1"/>
</dbReference>
<dbReference type="GeneID" id="98122157"/>
<dbReference type="PANTHER" id="PTHR33178:SF10">
    <property type="entry name" value="STRESS-RESPONSE A_B BARREL DOMAIN-CONTAINING PROTEIN"/>
    <property type="match status" value="1"/>
</dbReference>
<protein>
    <recommendedName>
        <fullName evidence="2">Stress-response A/B barrel domain-containing protein</fullName>
    </recommendedName>
</protein>
<reference evidence="3 4" key="1">
    <citation type="journal article" date="2024" name="Commun. Biol.">
        <title>Comparative genomic analysis of thermophilic fungi reveals convergent evolutionary adaptations and gene losses.</title>
        <authorList>
            <person name="Steindorff A.S."/>
            <person name="Aguilar-Pontes M.V."/>
            <person name="Robinson A.J."/>
            <person name="Andreopoulos B."/>
            <person name="LaButti K."/>
            <person name="Kuo A."/>
            <person name="Mondo S."/>
            <person name="Riley R."/>
            <person name="Otillar R."/>
            <person name="Haridas S."/>
            <person name="Lipzen A."/>
            <person name="Grimwood J."/>
            <person name="Schmutz J."/>
            <person name="Clum A."/>
            <person name="Reid I.D."/>
            <person name="Moisan M.C."/>
            <person name="Butler G."/>
            <person name="Nguyen T.T.M."/>
            <person name="Dewar K."/>
            <person name="Conant G."/>
            <person name="Drula E."/>
            <person name="Henrissat B."/>
            <person name="Hansel C."/>
            <person name="Singer S."/>
            <person name="Hutchinson M.I."/>
            <person name="de Vries R.P."/>
            <person name="Natvig D.O."/>
            <person name="Powell A.J."/>
            <person name="Tsang A."/>
            <person name="Grigoriev I.V."/>
        </authorList>
    </citation>
    <scope>NUCLEOTIDE SEQUENCE [LARGE SCALE GENOMIC DNA]</scope>
    <source>
        <strain evidence="3 4">ATCC 22073</strain>
    </source>
</reference>